<feature type="coiled-coil region" evidence="1">
    <location>
        <begin position="356"/>
        <end position="425"/>
    </location>
</feature>
<evidence type="ECO:0000259" key="3">
    <source>
        <dbReference type="PROSITE" id="PS51737"/>
    </source>
</evidence>
<dbReference type="Proteomes" id="UP001176883">
    <property type="component" value="Unassembled WGS sequence"/>
</dbReference>
<gene>
    <name evidence="4" type="ORF">Q4Q35_05835</name>
</gene>
<dbReference type="RefSeq" id="WP_303277010.1">
    <property type="nucleotide sequence ID" value="NZ_JAUOEK010000069.1"/>
</dbReference>
<dbReference type="EMBL" id="JAUOEK010000069">
    <property type="protein sequence ID" value="MDO5969321.1"/>
    <property type="molecule type" value="Genomic_DNA"/>
</dbReference>
<protein>
    <submittedName>
        <fullName evidence="4">Recombinase family protein</fullName>
    </submittedName>
</protein>
<dbReference type="InterPro" id="IPR036162">
    <property type="entry name" value="Resolvase-like_N_sf"/>
</dbReference>
<evidence type="ECO:0000256" key="1">
    <source>
        <dbReference type="SAM" id="Coils"/>
    </source>
</evidence>
<feature type="domain" description="Recombinase" evidence="3">
    <location>
        <begin position="158"/>
        <end position="278"/>
    </location>
</feature>
<dbReference type="InterPro" id="IPR011109">
    <property type="entry name" value="DNA_bind_recombinase_dom"/>
</dbReference>
<feature type="domain" description="Resolvase/invertase-type recombinase catalytic" evidence="2">
    <location>
        <begin position="2"/>
        <end position="150"/>
    </location>
</feature>
<reference evidence="4" key="1">
    <citation type="submission" date="2023-07" db="EMBL/GenBank/DDBJ databases">
        <title>Two novel species in the genus Flavivirga.</title>
        <authorList>
            <person name="Kwon K."/>
        </authorList>
    </citation>
    <scope>NUCLEOTIDE SEQUENCE</scope>
    <source>
        <strain evidence="4">KCTC 52353</strain>
    </source>
</reference>
<dbReference type="Pfam" id="PF07508">
    <property type="entry name" value="Recombinase"/>
    <property type="match status" value="1"/>
</dbReference>
<dbReference type="InterPro" id="IPR006119">
    <property type="entry name" value="Resolv_N"/>
</dbReference>
<dbReference type="PROSITE" id="PS51737">
    <property type="entry name" value="RECOMBINASE_DNA_BIND"/>
    <property type="match status" value="1"/>
</dbReference>
<accession>A0ABT8W880</accession>
<evidence type="ECO:0000259" key="2">
    <source>
        <dbReference type="PROSITE" id="PS51736"/>
    </source>
</evidence>
<keyword evidence="1" id="KW-0175">Coiled coil</keyword>
<organism evidence="4 5">
    <name type="scientific">Flavivirga aquimarina</name>
    <dbReference type="NCBI Taxonomy" id="2027862"/>
    <lineage>
        <taxon>Bacteria</taxon>
        <taxon>Pseudomonadati</taxon>
        <taxon>Bacteroidota</taxon>
        <taxon>Flavobacteriia</taxon>
        <taxon>Flavobacteriales</taxon>
        <taxon>Flavobacteriaceae</taxon>
        <taxon>Flavivirga</taxon>
    </lineage>
</organism>
<sequence>MNVAIFVRVSTLDQKNNTDSVETHIERGKLYAKSKEWNVVKIYNLAGVSGKSTINHQQTKQMFDDIRSGKVEGIIISSLSRLARNTSELLEYSKFFEDHNASLISINESLDTSTSGGKFFYTLLSALSTYEREITYERQMASLNYRRKQGKFTGGMVSYGYKIVDAEVVINEEEAPVRRLIYDLFLEHQRMSTVANELNKRGYVTRKNRPWSDTTIRRLLKNTDAKGVRKCNYQGQRSKDNPSGLKAQTEWQHLPCPALISEKKWDEVNAIIRDQEKGSKQRQPLNKRVHLFTGYIKCDKGHKMVIQSKSKRYTCKHCKFGIDKDDLEDVFLSRIKQFLISDEELSEYNTSNSHEIQMKRDEIEFAEIELTKLEQKLESLIDLNTQGQIPTKGFKKHYEPIYVRKESLEVTIKDLKKELELLEEAKISFDIIANKSIDFYNNWEHLDRGEKRYIVESITNEIIFDNKTIKFKLKQIAPLSSLELNPNGQQRSIILSPGVKRPK</sequence>
<name>A0ABT8W880_9FLAO</name>
<comment type="caution">
    <text evidence="4">The sequence shown here is derived from an EMBL/GenBank/DDBJ whole genome shotgun (WGS) entry which is preliminary data.</text>
</comment>
<evidence type="ECO:0000313" key="5">
    <source>
        <dbReference type="Proteomes" id="UP001176883"/>
    </source>
</evidence>
<dbReference type="InterPro" id="IPR050639">
    <property type="entry name" value="SSR_resolvase"/>
</dbReference>
<dbReference type="SUPFAM" id="SSF53041">
    <property type="entry name" value="Resolvase-like"/>
    <property type="match status" value="1"/>
</dbReference>
<dbReference type="PANTHER" id="PTHR30461">
    <property type="entry name" value="DNA-INVERTASE FROM LAMBDOID PROPHAGE"/>
    <property type="match status" value="1"/>
</dbReference>
<dbReference type="CDD" id="cd00338">
    <property type="entry name" value="Ser_Recombinase"/>
    <property type="match status" value="1"/>
</dbReference>
<dbReference type="PANTHER" id="PTHR30461:SF23">
    <property type="entry name" value="DNA RECOMBINASE-RELATED"/>
    <property type="match status" value="1"/>
</dbReference>
<dbReference type="SMART" id="SM00857">
    <property type="entry name" value="Resolvase"/>
    <property type="match status" value="1"/>
</dbReference>
<dbReference type="Gene3D" id="3.90.1750.20">
    <property type="entry name" value="Putative Large Serine Recombinase, Chain B, Domain 2"/>
    <property type="match status" value="1"/>
</dbReference>
<dbReference type="PROSITE" id="PS51736">
    <property type="entry name" value="RECOMBINASES_3"/>
    <property type="match status" value="1"/>
</dbReference>
<dbReference type="Gene3D" id="3.40.50.1390">
    <property type="entry name" value="Resolvase, N-terminal catalytic domain"/>
    <property type="match status" value="1"/>
</dbReference>
<dbReference type="Pfam" id="PF00239">
    <property type="entry name" value="Resolvase"/>
    <property type="match status" value="1"/>
</dbReference>
<proteinExistence type="predicted"/>
<keyword evidence="5" id="KW-1185">Reference proteome</keyword>
<dbReference type="InterPro" id="IPR038109">
    <property type="entry name" value="DNA_bind_recomb_sf"/>
</dbReference>
<evidence type="ECO:0000313" key="4">
    <source>
        <dbReference type="EMBL" id="MDO5969321.1"/>
    </source>
</evidence>